<dbReference type="Proteomes" id="UP001595075">
    <property type="component" value="Unassembled WGS sequence"/>
</dbReference>
<comment type="caution">
    <text evidence="3">The sequence shown here is derived from an EMBL/GenBank/DDBJ whole genome shotgun (WGS) entry which is preliminary data.</text>
</comment>
<evidence type="ECO:0000313" key="4">
    <source>
        <dbReference type="Proteomes" id="UP001595075"/>
    </source>
</evidence>
<feature type="compositionally biased region" description="Polar residues" evidence="1">
    <location>
        <begin position="738"/>
        <end position="748"/>
    </location>
</feature>
<protein>
    <recommendedName>
        <fullName evidence="2">DUF2293 domain-containing protein</fullName>
    </recommendedName>
</protein>
<sequence>MVGKRKKAKRAKAEATIAAKASRRGGTKQERRAQKLEKRIQERRQEKKSYTADQWAAPAPTHLVAKLDQPKIKSKHQSYFEFADNPERKKKKLEFEVTSNSIDKYPGYAFVPIGDPILSNQCKELSREQDAMVFIVSSHTQTQENTKISEHIHRTGYYFREAIVDQAREIVGETVISNPTILPGIVEPIPQSQEEINKQADAAIRDLFPRIPNPDRIMIIEHAFKKGAVFHGEPTVGLQAGIPLSRRVQLAVLAHIRHTHTRYDKLLRETTWMNARKAVEPVCLDVLIKWRGDEETGRDQMDEILREVVIITDSEDEDDSSEEDSSDEDGEVTSASSMEPEVVPNSRNQQGVPSSQATSSVPNPAPNLAIRTIPGAISSRTRSRDPREKKEQRGFKRYQAAWEDAINRRQAPRSHTGTPFQETVISRPRSGVATHVSGPRHPLVDLRANSTYPQHRPAGVLRSEVIVPHAERAVYYQEVAPQHPDNIRRVGYQSIPQHYSTTSSAQYPTVGYQPPQVVSRSPVKHGLQDFLVPSIETTSSDISSPRIHEWNGARASINHSRVVGPRAQTPARQVIVIDDDSPQVKRRRVVREDESGHFRSLPSRDYSFHVPTSLSDSLTLGSSSSAQPGTLASSSIIRDSRAPAQSTQGLLRRDTFYTDPVTGERLPIYDAPDPGYVSNHSEQTRRRDGGLSAVQREDGHVMRPMGHAQIPNDPNHRRPINMQRGSEMPEVIVRGGSARQQDSVNTSEHLMRQVSPGAEVSHQPSRSYDKGGRSAGPDQDFIQSFSQSRLDGPTSLSRDGFISLPARSQERFASHGNPYQDNQAMSYAPINRARSPIRYMERPPQAREQLPQAGFYEAERSAHSSDQRAHYSHSAVPLTERQPASFGEVPMYVRTIPPPTRRPVIYLD</sequence>
<organism evidence="3 4">
    <name type="scientific">Oculimacula yallundae</name>
    <dbReference type="NCBI Taxonomy" id="86028"/>
    <lineage>
        <taxon>Eukaryota</taxon>
        <taxon>Fungi</taxon>
        <taxon>Dikarya</taxon>
        <taxon>Ascomycota</taxon>
        <taxon>Pezizomycotina</taxon>
        <taxon>Leotiomycetes</taxon>
        <taxon>Helotiales</taxon>
        <taxon>Ploettnerulaceae</taxon>
        <taxon>Oculimacula</taxon>
    </lineage>
</organism>
<feature type="compositionally biased region" description="Basic and acidic residues" evidence="1">
    <location>
        <begin position="382"/>
        <end position="394"/>
    </location>
</feature>
<dbReference type="InterPro" id="IPR018744">
    <property type="entry name" value="DUF2293"/>
</dbReference>
<accession>A0ABR4CU22</accession>
<feature type="region of interest" description="Disordered" evidence="1">
    <location>
        <begin position="311"/>
        <end position="398"/>
    </location>
</feature>
<reference evidence="3 4" key="1">
    <citation type="journal article" date="2024" name="Commun. Biol.">
        <title>Comparative genomic analysis of thermophilic fungi reveals convergent evolutionary adaptations and gene losses.</title>
        <authorList>
            <person name="Steindorff A.S."/>
            <person name="Aguilar-Pontes M.V."/>
            <person name="Robinson A.J."/>
            <person name="Andreopoulos B."/>
            <person name="LaButti K."/>
            <person name="Kuo A."/>
            <person name="Mondo S."/>
            <person name="Riley R."/>
            <person name="Otillar R."/>
            <person name="Haridas S."/>
            <person name="Lipzen A."/>
            <person name="Grimwood J."/>
            <person name="Schmutz J."/>
            <person name="Clum A."/>
            <person name="Reid I.D."/>
            <person name="Moisan M.C."/>
            <person name="Butler G."/>
            <person name="Nguyen T.T.M."/>
            <person name="Dewar K."/>
            <person name="Conant G."/>
            <person name="Drula E."/>
            <person name="Henrissat B."/>
            <person name="Hansel C."/>
            <person name="Singer S."/>
            <person name="Hutchinson M.I."/>
            <person name="de Vries R.P."/>
            <person name="Natvig D.O."/>
            <person name="Powell A.J."/>
            <person name="Tsang A."/>
            <person name="Grigoriev I.V."/>
        </authorList>
    </citation>
    <scope>NUCLEOTIDE SEQUENCE [LARGE SCALE GENOMIC DNA]</scope>
    <source>
        <strain evidence="3 4">CBS 494.80</strain>
    </source>
</reference>
<feature type="region of interest" description="Disordered" evidence="1">
    <location>
        <begin position="736"/>
        <end position="780"/>
    </location>
</feature>
<feature type="region of interest" description="Disordered" evidence="1">
    <location>
        <begin position="1"/>
        <end position="55"/>
    </location>
</feature>
<dbReference type="Pfam" id="PF10056">
    <property type="entry name" value="DUF2293"/>
    <property type="match status" value="1"/>
</dbReference>
<evidence type="ECO:0000259" key="2">
    <source>
        <dbReference type="Pfam" id="PF10056"/>
    </source>
</evidence>
<feature type="region of interest" description="Disordered" evidence="1">
    <location>
        <begin position="862"/>
        <end position="882"/>
    </location>
</feature>
<feature type="compositionally biased region" description="Polar residues" evidence="1">
    <location>
        <begin position="626"/>
        <end position="649"/>
    </location>
</feature>
<feature type="region of interest" description="Disordered" evidence="1">
    <location>
        <begin position="618"/>
        <end position="690"/>
    </location>
</feature>
<dbReference type="PANTHER" id="PTHR38113:SF1">
    <property type="entry name" value="DUF2293 DOMAIN-CONTAINING PROTEIN"/>
    <property type="match status" value="1"/>
</dbReference>
<keyword evidence="4" id="KW-1185">Reference proteome</keyword>
<feature type="domain" description="DUF2293" evidence="2">
    <location>
        <begin position="203"/>
        <end position="291"/>
    </location>
</feature>
<dbReference type="EMBL" id="JAZHXI010000003">
    <property type="protein sequence ID" value="KAL2073345.1"/>
    <property type="molecule type" value="Genomic_DNA"/>
</dbReference>
<feature type="region of interest" description="Disordered" evidence="1">
    <location>
        <begin position="586"/>
        <end position="606"/>
    </location>
</feature>
<proteinExistence type="predicted"/>
<feature type="compositionally biased region" description="Polar residues" evidence="1">
    <location>
        <begin position="345"/>
        <end position="362"/>
    </location>
</feature>
<feature type="compositionally biased region" description="Acidic residues" evidence="1">
    <location>
        <begin position="313"/>
        <end position="331"/>
    </location>
</feature>
<feature type="compositionally biased region" description="Basic and acidic residues" evidence="1">
    <location>
        <begin position="27"/>
        <end position="50"/>
    </location>
</feature>
<evidence type="ECO:0000256" key="1">
    <source>
        <dbReference type="SAM" id="MobiDB-lite"/>
    </source>
</evidence>
<gene>
    <name evidence="3" type="ORF">VTL71DRAFT_10669</name>
</gene>
<evidence type="ECO:0000313" key="3">
    <source>
        <dbReference type="EMBL" id="KAL2073345.1"/>
    </source>
</evidence>
<dbReference type="PANTHER" id="PTHR38113">
    <property type="match status" value="1"/>
</dbReference>
<name>A0ABR4CU22_9HELO</name>
<feature type="compositionally biased region" description="Basic residues" evidence="1">
    <location>
        <begin position="1"/>
        <end position="10"/>
    </location>
</feature>